<comment type="caution">
    <text evidence="1">The sequence shown here is derived from an EMBL/GenBank/DDBJ whole genome shotgun (WGS) entry which is preliminary data.</text>
</comment>
<dbReference type="EMBL" id="MHCC01000001">
    <property type="protein sequence ID" value="OGY14210.1"/>
    <property type="molecule type" value="Genomic_DNA"/>
</dbReference>
<name>A0A1G1VFJ0_9BACT</name>
<organism evidence="1 2">
    <name type="scientific">Candidatus Blackburnbacteria bacterium RIFCSPLOWO2_01_FULL_40_20</name>
    <dbReference type="NCBI Taxonomy" id="1797519"/>
    <lineage>
        <taxon>Bacteria</taxon>
        <taxon>Candidatus Blackburniibacteriota</taxon>
    </lineage>
</organism>
<evidence type="ECO:0000313" key="2">
    <source>
        <dbReference type="Proteomes" id="UP000178659"/>
    </source>
</evidence>
<sequence length="59" mass="6568">MRRSSQKELAGWVIVRYQLEGLRQKAAKLRSISGCQIDPSGVFWGSGITWMLGTEAIVT</sequence>
<reference evidence="1 2" key="1">
    <citation type="journal article" date="2016" name="Nat. Commun.">
        <title>Thousands of microbial genomes shed light on interconnected biogeochemical processes in an aquifer system.</title>
        <authorList>
            <person name="Anantharaman K."/>
            <person name="Brown C.T."/>
            <person name="Hug L.A."/>
            <person name="Sharon I."/>
            <person name="Castelle C.J."/>
            <person name="Probst A.J."/>
            <person name="Thomas B.C."/>
            <person name="Singh A."/>
            <person name="Wilkins M.J."/>
            <person name="Karaoz U."/>
            <person name="Brodie E.L."/>
            <person name="Williams K.H."/>
            <person name="Hubbard S.S."/>
            <person name="Banfield J.F."/>
        </authorList>
    </citation>
    <scope>NUCLEOTIDE SEQUENCE [LARGE SCALE GENOMIC DNA]</scope>
</reference>
<accession>A0A1G1VFJ0</accession>
<dbReference type="AlphaFoldDB" id="A0A1G1VFJ0"/>
<dbReference type="Proteomes" id="UP000178659">
    <property type="component" value="Unassembled WGS sequence"/>
</dbReference>
<protein>
    <submittedName>
        <fullName evidence="1">Uncharacterized protein</fullName>
    </submittedName>
</protein>
<gene>
    <name evidence="1" type="ORF">A3A77_01885</name>
</gene>
<proteinExistence type="predicted"/>
<evidence type="ECO:0000313" key="1">
    <source>
        <dbReference type="EMBL" id="OGY14210.1"/>
    </source>
</evidence>